<comment type="similarity">
    <text evidence="1">Belongs to the LysR transcriptional regulatory family.</text>
</comment>
<organism evidence="6 7">
    <name type="scientific">Marinobacter salsuginis</name>
    <dbReference type="NCBI Taxonomy" id="418719"/>
    <lineage>
        <taxon>Bacteria</taxon>
        <taxon>Pseudomonadati</taxon>
        <taxon>Pseudomonadota</taxon>
        <taxon>Gammaproteobacteria</taxon>
        <taxon>Pseudomonadales</taxon>
        <taxon>Marinobacteraceae</taxon>
        <taxon>Marinobacter</taxon>
    </lineage>
</organism>
<comment type="caution">
    <text evidence="6">The sequence shown here is derived from an EMBL/GenBank/DDBJ whole genome shotgun (WGS) entry which is preliminary data.</text>
</comment>
<keyword evidence="2" id="KW-0805">Transcription regulation</keyword>
<dbReference type="Gene3D" id="1.10.10.10">
    <property type="entry name" value="Winged helix-like DNA-binding domain superfamily/Winged helix DNA-binding domain"/>
    <property type="match status" value="1"/>
</dbReference>
<sequence length="298" mass="33336">MATDKLVAMKIFRRVAELGSFTRAADDLDITAATVSKHIAFLERDLDTRLINRTTRRMNLTGAGLAFLQRTQALLDDLDEAELEARGLQAEPRGTIRLNVPMSFGLTHITEAIDSFLRDYPEIDIDLQLSDRMVDLVEQGVDIAIRVRSSLADSTLMARPLRTSRNIVCASPDYLKNAPEILGPEDLTRHNCLTFSLHDRPGVWELGDGEVRVSGNYRTDSSLAIRQSLLRGAGVGLLPRFLVQGDIEKGVLVPLLTNFPPKPYTVFALFPPGRKQPTKVRLLLDHLDQHLGEKPYWE</sequence>
<evidence type="ECO:0000256" key="4">
    <source>
        <dbReference type="ARBA" id="ARBA00023163"/>
    </source>
</evidence>
<dbReference type="SUPFAM" id="SSF53850">
    <property type="entry name" value="Periplasmic binding protein-like II"/>
    <property type="match status" value="1"/>
</dbReference>
<dbReference type="GO" id="GO:0003700">
    <property type="term" value="F:DNA-binding transcription factor activity"/>
    <property type="evidence" value="ECO:0007669"/>
    <property type="project" value="InterPro"/>
</dbReference>
<dbReference type="PANTHER" id="PTHR30537">
    <property type="entry name" value="HTH-TYPE TRANSCRIPTIONAL REGULATOR"/>
    <property type="match status" value="1"/>
</dbReference>
<dbReference type="Proteomes" id="UP000340077">
    <property type="component" value="Unassembled WGS sequence"/>
</dbReference>
<gene>
    <name evidence="6" type="ORF">MS5N3_09290</name>
</gene>
<evidence type="ECO:0000256" key="3">
    <source>
        <dbReference type="ARBA" id="ARBA00023125"/>
    </source>
</evidence>
<feature type="domain" description="HTH lysR-type" evidence="5">
    <location>
        <begin position="4"/>
        <end position="61"/>
    </location>
</feature>
<evidence type="ECO:0000313" key="6">
    <source>
        <dbReference type="EMBL" id="GBO83478.1"/>
    </source>
</evidence>
<proteinExistence type="inferred from homology"/>
<evidence type="ECO:0000256" key="2">
    <source>
        <dbReference type="ARBA" id="ARBA00023015"/>
    </source>
</evidence>
<dbReference type="RefSeq" id="WP_069184303.1">
    <property type="nucleotide sequence ID" value="NZ_BGZH01000001.1"/>
</dbReference>
<dbReference type="InterPro" id="IPR000847">
    <property type="entry name" value="LysR_HTH_N"/>
</dbReference>
<dbReference type="PANTHER" id="PTHR30537:SF5">
    <property type="entry name" value="HTH-TYPE TRANSCRIPTIONAL ACTIVATOR TTDR-RELATED"/>
    <property type="match status" value="1"/>
</dbReference>
<dbReference type="SUPFAM" id="SSF46785">
    <property type="entry name" value="Winged helix' DNA-binding domain"/>
    <property type="match status" value="1"/>
</dbReference>
<evidence type="ECO:0000313" key="7">
    <source>
        <dbReference type="Proteomes" id="UP000340077"/>
    </source>
</evidence>
<reference evidence="6 7" key="1">
    <citation type="journal article" date="2019" name="J. Gen. Appl. Microbiol.">
        <title>Aerobic degradation of cis-dichloroethene by the marine bacterium Marinobacter salsuginis strain 5N-3.</title>
        <authorList>
            <person name="Inoue Y."/>
            <person name="Fukunaga Y."/>
            <person name="Katsumata H."/>
            <person name="Ohji S."/>
            <person name="Hosoyama A."/>
            <person name="Mori K."/>
            <person name="Ando K."/>
        </authorList>
    </citation>
    <scope>NUCLEOTIDE SEQUENCE [LARGE SCALE GENOMIC DNA]</scope>
    <source>
        <strain evidence="6 7">5N-3</strain>
    </source>
</reference>
<dbReference type="PROSITE" id="PS50931">
    <property type="entry name" value="HTH_LYSR"/>
    <property type="match status" value="1"/>
</dbReference>
<dbReference type="InterPro" id="IPR036390">
    <property type="entry name" value="WH_DNA-bd_sf"/>
</dbReference>
<evidence type="ECO:0000259" key="5">
    <source>
        <dbReference type="PROSITE" id="PS50931"/>
    </source>
</evidence>
<dbReference type="EMBL" id="BGZH01000001">
    <property type="protein sequence ID" value="GBO83478.1"/>
    <property type="molecule type" value="Genomic_DNA"/>
</dbReference>
<dbReference type="Pfam" id="PF00126">
    <property type="entry name" value="HTH_1"/>
    <property type="match status" value="1"/>
</dbReference>
<name>A0A5M3PKX5_9GAMM</name>
<dbReference type="Gene3D" id="3.40.190.290">
    <property type="match status" value="1"/>
</dbReference>
<protein>
    <submittedName>
        <fullName evidence="6">LysR family transcriptional regulator</fullName>
    </submittedName>
</protein>
<dbReference type="GO" id="GO:0006351">
    <property type="term" value="P:DNA-templated transcription"/>
    <property type="evidence" value="ECO:0007669"/>
    <property type="project" value="TreeGrafter"/>
</dbReference>
<dbReference type="FunFam" id="1.10.10.10:FF:000001">
    <property type="entry name" value="LysR family transcriptional regulator"/>
    <property type="match status" value="1"/>
</dbReference>
<keyword evidence="4" id="KW-0804">Transcription</keyword>
<keyword evidence="3" id="KW-0238">DNA-binding</keyword>
<dbReference type="CDD" id="cd08422">
    <property type="entry name" value="PBP2_CrgA_like"/>
    <property type="match status" value="1"/>
</dbReference>
<dbReference type="InterPro" id="IPR058163">
    <property type="entry name" value="LysR-type_TF_proteobact-type"/>
</dbReference>
<evidence type="ECO:0000256" key="1">
    <source>
        <dbReference type="ARBA" id="ARBA00009437"/>
    </source>
</evidence>
<dbReference type="InterPro" id="IPR036388">
    <property type="entry name" value="WH-like_DNA-bd_sf"/>
</dbReference>
<accession>A0A5M3PKX5</accession>
<dbReference type="GO" id="GO:0043565">
    <property type="term" value="F:sequence-specific DNA binding"/>
    <property type="evidence" value="ECO:0007669"/>
    <property type="project" value="TreeGrafter"/>
</dbReference>
<keyword evidence="7" id="KW-1185">Reference proteome</keyword>
<dbReference type="AlphaFoldDB" id="A0A5M3PKX5"/>
<dbReference type="Pfam" id="PF03466">
    <property type="entry name" value="LysR_substrate"/>
    <property type="match status" value="1"/>
</dbReference>
<dbReference type="InterPro" id="IPR005119">
    <property type="entry name" value="LysR_subst-bd"/>
</dbReference>